<dbReference type="SUPFAM" id="SSF56349">
    <property type="entry name" value="DNA breaking-rejoining enzymes"/>
    <property type="match status" value="1"/>
</dbReference>
<name>A0A0A3Z9A0_9GAMM</name>
<accession>A0A0A3Z9A0</accession>
<dbReference type="GO" id="GO:0006310">
    <property type="term" value="P:DNA recombination"/>
    <property type="evidence" value="ECO:0007669"/>
    <property type="project" value="UniProtKB-KW"/>
</dbReference>
<evidence type="ECO:0000313" key="5">
    <source>
        <dbReference type="Proteomes" id="UP000030351"/>
    </source>
</evidence>
<dbReference type="OrthoDB" id="9788852at2"/>
<reference evidence="4 5" key="1">
    <citation type="submission" date="2014-10" db="EMBL/GenBank/DDBJ databases">
        <title>Genome sequence of Erwinia typographi M043b.</title>
        <authorList>
            <person name="Chan K.-G."/>
            <person name="Tan W.-S."/>
        </authorList>
    </citation>
    <scope>NUCLEOTIDE SEQUENCE [LARGE SCALE GENOMIC DNA]</scope>
    <source>
        <strain evidence="4 5">M043b</strain>
    </source>
</reference>
<protein>
    <submittedName>
        <fullName evidence="4">Integrase</fullName>
    </submittedName>
</protein>
<dbReference type="PANTHER" id="PTHR30349:SF82">
    <property type="entry name" value="INTEGRASE_RECOMBINASE YOEC-RELATED"/>
    <property type="match status" value="1"/>
</dbReference>
<dbReference type="GO" id="GO:0003677">
    <property type="term" value="F:DNA binding"/>
    <property type="evidence" value="ECO:0007669"/>
    <property type="project" value="InterPro"/>
</dbReference>
<dbReference type="GO" id="GO:0015074">
    <property type="term" value="P:DNA integration"/>
    <property type="evidence" value="ECO:0007669"/>
    <property type="project" value="UniProtKB-KW"/>
</dbReference>
<feature type="domain" description="Tyr recombinase" evidence="3">
    <location>
        <begin position="4"/>
        <end position="182"/>
    </location>
</feature>
<evidence type="ECO:0000259" key="3">
    <source>
        <dbReference type="PROSITE" id="PS51898"/>
    </source>
</evidence>
<keyword evidence="1" id="KW-0229">DNA integration</keyword>
<keyword evidence="5" id="KW-1185">Reference proteome</keyword>
<organism evidence="4 5">
    <name type="scientific">Erwinia typographi</name>
    <dbReference type="NCBI Taxonomy" id="371042"/>
    <lineage>
        <taxon>Bacteria</taxon>
        <taxon>Pseudomonadati</taxon>
        <taxon>Pseudomonadota</taxon>
        <taxon>Gammaproteobacteria</taxon>
        <taxon>Enterobacterales</taxon>
        <taxon>Erwiniaceae</taxon>
        <taxon>Erwinia</taxon>
    </lineage>
</organism>
<sequence length="186" mass="21024">MKRVEPVRIKEQIAEVEKLLSKYNSSTIYADLWVFLNQTAARVSDALSLRYSDFDRIEGNMLNLREQKTGKTRSIMLTPKALELVARRRADNPGHIYLFEVDSNRAKGKPISRVTVSAKFKEAGDILNLHIAAHTPRKNLGFHALKRGVSLPTLTKLYGHSSQAVTLAYCGIMDRDIEDVYTGIDY</sequence>
<dbReference type="Pfam" id="PF00589">
    <property type="entry name" value="Phage_integrase"/>
    <property type="match status" value="1"/>
</dbReference>
<dbReference type="STRING" id="371042.NG99_02665"/>
<dbReference type="InterPro" id="IPR011010">
    <property type="entry name" value="DNA_brk_join_enz"/>
</dbReference>
<evidence type="ECO:0000256" key="2">
    <source>
        <dbReference type="ARBA" id="ARBA00023172"/>
    </source>
</evidence>
<dbReference type="PROSITE" id="PS51898">
    <property type="entry name" value="TYR_RECOMBINASE"/>
    <property type="match status" value="1"/>
</dbReference>
<dbReference type="PANTHER" id="PTHR30349">
    <property type="entry name" value="PHAGE INTEGRASE-RELATED"/>
    <property type="match status" value="1"/>
</dbReference>
<proteinExistence type="predicted"/>
<dbReference type="RefSeq" id="WP_034888111.1">
    <property type="nucleotide sequence ID" value="NZ_JRUQ01000008.1"/>
</dbReference>
<dbReference type="InterPro" id="IPR002104">
    <property type="entry name" value="Integrase_catalytic"/>
</dbReference>
<evidence type="ECO:0000313" key="4">
    <source>
        <dbReference type="EMBL" id="KGT95652.1"/>
    </source>
</evidence>
<dbReference type="InterPro" id="IPR050090">
    <property type="entry name" value="Tyrosine_recombinase_XerCD"/>
</dbReference>
<dbReference type="Gene3D" id="1.10.443.10">
    <property type="entry name" value="Intergrase catalytic core"/>
    <property type="match status" value="1"/>
</dbReference>
<comment type="caution">
    <text evidence="4">The sequence shown here is derived from an EMBL/GenBank/DDBJ whole genome shotgun (WGS) entry which is preliminary data.</text>
</comment>
<gene>
    <name evidence="4" type="ORF">NG99_02665</name>
</gene>
<evidence type="ECO:0000256" key="1">
    <source>
        <dbReference type="ARBA" id="ARBA00022908"/>
    </source>
</evidence>
<dbReference type="EMBL" id="JRUQ01000008">
    <property type="protein sequence ID" value="KGT95652.1"/>
    <property type="molecule type" value="Genomic_DNA"/>
</dbReference>
<dbReference type="AlphaFoldDB" id="A0A0A3Z9A0"/>
<dbReference type="InterPro" id="IPR013762">
    <property type="entry name" value="Integrase-like_cat_sf"/>
</dbReference>
<keyword evidence="2" id="KW-0233">DNA recombination</keyword>
<dbReference type="Proteomes" id="UP000030351">
    <property type="component" value="Unassembled WGS sequence"/>
</dbReference>
<dbReference type="eggNOG" id="COG0582">
    <property type="taxonomic scope" value="Bacteria"/>
</dbReference>